<comment type="caution">
    <text evidence="1">The sequence shown here is derived from an EMBL/GenBank/DDBJ whole genome shotgun (WGS) entry which is preliminary data.</text>
</comment>
<dbReference type="PROSITE" id="PS51257">
    <property type="entry name" value="PROKAR_LIPOPROTEIN"/>
    <property type="match status" value="1"/>
</dbReference>
<reference evidence="1" key="1">
    <citation type="submission" date="2009-10" db="EMBL/GenBank/DDBJ databases">
        <title>Diversity of trophic interactions inside an arsenic-rich microbial ecosystem.</title>
        <authorList>
            <person name="Bertin P.N."/>
            <person name="Heinrich-Salmeron A."/>
            <person name="Pelletier E."/>
            <person name="Goulhen-Chollet F."/>
            <person name="Arsene-Ploetze F."/>
            <person name="Gallien S."/>
            <person name="Calteau A."/>
            <person name="Vallenet D."/>
            <person name="Casiot C."/>
            <person name="Chane-Woon-Ming B."/>
            <person name="Giloteaux L."/>
            <person name="Barakat M."/>
            <person name="Bonnefoy V."/>
            <person name="Bruneel O."/>
            <person name="Chandler M."/>
            <person name="Cleiss J."/>
            <person name="Duran R."/>
            <person name="Elbaz-Poulichet F."/>
            <person name="Fonknechten N."/>
            <person name="Lauga B."/>
            <person name="Mornico D."/>
            <person name="Ortet P."/>
            <person name="Schaeffer C."/>
            <person name="Siguier P."/>
            <person name="Alexander Thil Smith A."/>
            <person name="Van Dorsselaer A."/>
            <person name="Weissenbach J."/>
            <person name="Medigue C."/>
            <person name="Le Paslier D."/>
        </authorList>
    </citation>
    <scope>NUCLEOTIDE SEQUENCE</scope>
</reference>
<dbReference type="EMBL" id="CABQ01000014">
    <property type="protein sequence ID" value="CBI06728.1"/>
    <property type="molecule type" value="Genomic_DNA"/>
</dbReference>
<evidence type="ECO:0008006" key="2">
    <source>
        <dbReference type="Google" id="ProtNLM"/>
    </source>
</evidence>
<gene>
    <name evidence="1" type="ORF">CARN6_2849</name>
</gene>
<name>E6QHL4_9ZZZZ</name>
<accession>E6QHL4</accession>
<organism evidence="1">
    <name type="scientific">mine drainage metagenome</name>
    <dbReference type="NCBI Taxonomy" id="410659"/>
    <lineage>
        <taxon>unclassified sequences</taxon>
        <taxon>metagenomes</taxon>
        <taxon>ecological metagenomes</taxon>
    </lineage>
</organism>
<evidence type="ECO:0000313" key="1">
    <source>
        <dbReference type="EMBL" id="CBI06728.1"/>
    </source>
</evidence>
<dbReference type="NCBIfam" id="TIGR03436">
    <property type="entry name" value="acidobact_VWFA"/>
    <property type="match status" value="1"/>
</dbReference>
<proteinExistence type="predicted"/>
<dbReference type="InterPro" id="IPR017802">
    <property type="entry name" value="VWFA-rel_acidobac-type"/>
</dbReference>
<dbReference type="AlphaFoldDB" id="E6QHL4"/>
<protein>
    <recommendedName>
        <fullName evidence="2">VWFA-related domain-containing protein</fullName>
    </recommendedName>
</protein>
<sequence>MSTSTKLSLPIAAALLAACAAFAHAQGIRPAPSIPPAAKTGASAKPDTVVHLDVDVDTKAGEPIPGLTQSDFTLLDNNSAPSGVKFKAVAPGQGQQEVIILMDAVNSPFQTVAYEQQQLEKFLKTKGATLPHPTTVAYVTDTGAQIQKGFTTNGVELEASLEKIATGLRFLTRNAGYWGDTEQYTMSISALQQVAGYCAQLPGRKLVIWVSPGWPLLSGVRTELDGKQEADVFRDIVAFSTALRVAHVTLDNVNPRGVNESILRDYYYQEFTKGVSKLSDVYLGDLSLQVLATQSGGTVVESDNDIAQSVARLMNATTSWYEFDYPMPVTEQANQYHHVEVKVDKPGAKVTTRDGYYDQPSK</sequence>